<sequence>MTPEELRAQVAALLEVPARTIAFDDNLLDHGLDSIRVMTLVESWRTPGIAFADLAETPTITAWSALLSGDRHSQ</sequence>
<dbReference type="GO" id="GO:0016829">
    <property type="term" value="F:lyase activity"/>
    <property type="evidence" value="ECO:0007669"/>
    <property type="project" value="UniProtKB-KW"/>
</dbReference>
<dbReference type="Pfam" id="PF00550">
    <property type="entry name" value="PP-binding"/>
    <property type="match status" value="1"/>
</dbReference>
<protein>
    <submittedName>
        <fullName evidence="2">Bifunctional isochorismate lyase / aryl carrier protein</fullName>
    </submittedName>
</protein>
<keyword evidence="2" id="KW-0456">Lyase</keyword>
<reference evidence="2 3" key="1">
    <citation type="submission" date="2022-06" db="EMBL/GenBank/DDBJ databases">
        <title>Genomic Encyclopedia of Archaeal and Bacterial Type Strains, Phase II (KMG-II): from individual species to whole genera.</title>
        <authorList>
            <person name="Goeker M."/>
        </authorList>
    </citation>
    <scope>NUCLEOTIDE SEQUENCE [LARGE SCALE GENOMIC DNA]</scope>
    <source>
        <strain evidence="2 3">DSM 44255</strain>
    </source>
</reference>
<dbReference type="Gene3D" id="1.10.1200.10">
    <property type="entry name" value="ACP-like"/>
    <property type="match status" value="1"/>
</dbReference>
<dbReference type="RefSeq" id="WP_253890762.1">
    <property type="nucleotide sequence ID" value="NZ_BAAAVB010000004.1"/>
</dbReference>
<comment type="caution">
    <text evidence="2">The sequence shown here is derived from an EMBL/GenBank/DDBJ whole genome shotgun (WGS) entry which is preliminary data.</text>
</comment>
<evidence type="ECO:0000313" key="2">
    <source>
        <dbReference type="EMBL" id="MCP2273566.1"/>
    </source>
</evidence>
<dbReference type="SUPFAM" id="SSF47336">
    <property type="entry name" value="ACP-like"/>
    <property type="match status" value="1"/>
</dbReference>
<dbReference type="InterPro" id="IPR036736">
    <property type="entry name" value="ACP-like_sf"/>
</dbReference>
<dbReference type="Proteomes" id="UP001205185">
    <property type="component" value="Unassembled WGS sequence"/>
</dbReference>
<keyword evidence="3" id="KW-1185">Reference proteome</keyword>
<dbReference type="InterPro" id="IPR009081">
    <property type="entry name" value="PP-bd_ACP"/>
</dbReference>
<name>A0ABT1ILN9_9PSEU</name>
<proteinExistence type="predicted"/>
<gene>
    <name evidence="2" type="ORF">LV75_006096</name>
</gene>
<evidence type="ECO:0000259" key="1">
    <source>
        <dbReference type="Pfam" id="PF00550"/>
    </source>
</evidence>
<evidence type="ECO:0000313" key="3">
    <source>
        <dbReference type="Proteomes" id="UP001205185"/>
    </source>
</evidence>
<accession>A0ABT1ILN9</accession>
<feature type="domain" description="Carrier" evidence="1">
    <location>
        <begin position="4"/>
        <end position="66"/>
    </location>
</feature>
<organism evidence="2 3">
    <name type="scientific">Actinokineospora diospyrosa</name>
    <dbReference type="NCBI Taxonomy" id="103728"/>
    <lineage>
        <taxon>Bacteria</taxon>
        <taxon>Bacillati</taxon>
        <taxon>Actinomycetota</taxon>
        <taxon>Actinomycetes</taxon>
        <taxon>Pseudonocardiales</taxon>
        <taxon>Pseudonocardiaceae</taxon>
        <taxon>Actinokineospora</taxon>
    </lineage>
</organism>
<dbReference type="EMBL" id="JAMTCO010000017">
    <property type="protein sequence ID" value="MCP2273566.1"/>
    <property type="molecule type" value="Genomic_DNA"/>
</dbReference>